<feature type="transmembrane region" description="Helical" evidence="1">
    <location>
        <begin position="558"/>
        <end position="577"/>
    </location>
</feature>
<feature type="transmembrane region" description="Helical" evidence="1">
    <location>
        <begin position="71"/>
        <end position="89"/>
    </location>
</feature>
<dbReference type="Pfam" id="PF09913">
    <property type="entry name" value="DUF2142"/>
    <property type="match status" value="1"/>
</dbReference>
<protein>
    <submittedName>
        <fullName evidence="2">DUF2142 domain-containing protein</fullName>
    </submittedName>
</protein>
<keyword evidence="3" id="KW-1185">Reference proteome</keyword>
<feature type="transmembrane region" description="Helical" evidence="1">
    <location>
        <begin position="499"/>
        <end position="520"/>
    </location>
</feature>
<comment type="caution">
    <text evidence="2">The sequence shown here is derived from an EMBL/GenBank/DDBJ whole genome shotgun (WGS) entry which is preliminary data.</text>
</comment>
<evidence type="ECO:0000313" key="3">
    <source>
        <dbReference type="Proteomes" id="UP000294796"/>
    </source>
</evidence>
<evidence type="ECO:0000313" key="2">
    <source>
        <dbReference type="EMBL" id="TDK24278.1"/>
    </source>
</evidence>
<name>A0A4R5TSA2_9GAMM</name>
<keyword evidence="1" id="KW-0812">Transmembrane</keyword>
<keyword evidence="1" id="KW-1133">Transmembrane helix</keyword>
<feature type="transmembrane region" description="Helical" evidence="1">
    <location>
        <begin position="384"/>
        <end position="403"/>
    </location>
</feature>
<dbReference type="EMBL" id="SMTF01000005">
    <property type="protein sequence ID" value="TDK24278.1"/>
    <property type="molecule type" value="Genomic_DNA"/>
</dbReference>
<accession>A0A4R5TSA2</accession>
<evidence type="ECO:0000256" key="1">
    <source>
        <dbReference type="SAM" id="Phobius"/>
    </source>
</evidence>
<feature type="transmembrane region" description="Helical" evidence="1">
    <location>
        <begin position="262"/>
        <end position="280"/>
    </location>
</feature>
<feature type="transmembrane region" description="Helical" evidence="1">
    <location>
        <begin position="675"/>
        <end position="695"/>
    </location>
</feature>
<sequence length="696" mass="75079">MPSSARAESSTLQHRRRGACVRERRGHRGGCTRPRNCDAREVTEMWATLASTIGRVAREARTVFRKSPWHWLALVTTATLAALLTLYPATRISFELRGDGVYQVFHDDGVGFSEARSGWRNSGPVDLTGGLAARAFRVDPPADSFFSVCAPVRSLRWLPGIGGRMGFAPEPVASLGVQPAPGAPGCASWDVEAGHPDPQVVFAVPPAFGGSTLAKALTIARYFLWTLAFFAAAGAAGRMGAGDRQRIARCSYTIYGWLDRRLAHLFLVLGLAIGVAFIAIRPPGAVPDEFAHASKIALMAAGQLVGADEGRERPNLLDNYGPFQEVYGRKFSPAELEAVVTAPLACADTARKGVAAPAGASPLMYLSPWAGHTLTCRLDGGFGLYYYGSQLVNLFLFLFLGFIGLKWAGFGRWPLFVIASLPMSLYLATSLSYDANMLALCIAYLGVVSGAWSRRISIVRAQWALLGLGLLLALSKPLMGWIFFAPWICFAVVRGGWLIRLRWLLLSSLLPAAVHASWIFRLSRGSDGYVRPDVESVNGMEALIASPLSYLQMIASTAFSNTGAVILKGVVGVFGWLDTYPPNYFYSTAALAIFGSLALNSQAKPSGLKAGVFAWSIAIMVIAIMCIPFYAYWTQPQSPVIEGLQGRYFIPLLAFVAMFCSFSVPIALRGVAAALVIVSIPVMSAIALTSIISRYY</sequence>
<organism evidence="2 3">
    <name type="scientific">Luteimonas aestuarii</name>
    <dbReference type="NCBI Taxonomy" id="453837"/>
    <lineage>
        <taxon>Bacteria</taxon>
        <taxon>Pseudomonadati</taxon>
        <taxon>Pseudomonadota</taxon>
        <taxon>Gammaproteobacteria</taxon>
        <taxon>Lysobacterales</taxon>
        <taxon>Lysobacteraceae</taxon>
        <taxon>Luteimonas</taxon>
    </lineage>
</organism>
<feature type="transmembrane region" description="Helical" evidence="1">
    <location>
        <begin position="648"/>
        <end position="668"/>
    </location>
</feature>
<feature type="transmembrane region" description="Helical" evidence="1">
    <location>
        <begin position="583"/>
        <end position="600"/>
    </location>
</feature>
<proteinExistence type="predicted"/>
<dbReference type="Proteomes" id="UP000294796">
    <property type="component" value="Unassembled WGS sequence"/>
</dbReference>
<dbReference type="InterPro" id="IPR018674">
    <property type="entry name" value="DUF2142_membrane"/>
</dbReference>
<feature type="transmembrane region" description="Helical" evidence="1">
    <location>
        <begin position="465"/>
        <end position="493"/>
    </location>
</feature>
<feature type="transmembrane region" description="Helical" evidence="1">
    <location>
        <begin position="435"/>
        <end position="453"/>
    </location>
</feature>
<feature type="transmembrane region" description="Helical" evidence="1">
    <location>
        <begin position="222"/>
        <end position="241"/>
    </location>
</feature>
<feature type="transmembrane region" description="Helical" evidence="1">
    <location>
        <begin position="612"/>
        <end position="633"/>
    </location>
</feature>
<gene>
    <name evidence="2" type="ORF">E2F46_08250</name>
</gene>
<keyword evidence="1" id="KW-0472">Membrane</keyword>
<reference evidence="2 3" key="1">
    <citation type="submission" date="2019-03" db="EMBL/GenBank/DDBJ databases">
        <title>Luteimonas zhaokaii sp.nov., isolated from the rectal contents of Plateau pika in Yushu, Qinghai Province, China.</title>
        <authorList>
            <person name="Zhang G."/>
        </authorList>
    </citation>
    <scope>NUCLEOTIDE SEQUENCE [LARGE SCALE GENOMIC DNA]</scope>
    <source>
        <strain evidence="2 3">B9</strain>
    </source>
</reference>
<dbReference type="OrthoDB" id="2220917at2"/>
<dbReference type="AlphaFoldDB" id="A0A4R5TSA2"/>